<evidence type="ECO:0000256" key="1">
    <source>
        <dbReference type="SAM" id="MobiDB-lite"/>
    </source>
</evidence>
<protein>
    <submittedName>
        <fullName evidence="2">ITGAM isoform 5</fullName>
    </submittedName>
</protein>
<dbReference type="AlphaFoldDB" id="A0A2J8TL21"/>
<dbReference type="PANTHER" id="PTHR23220:SF130">
    <property type="entry name" value="INTEGRIN ALPHA-M"/>
    <property type="match status" value="1"/>
</dbReference>
<dbReference type="GO" id="GO:0098609">
    <property type="term" value="P:cell-cell adhesion"/>
    <property type="evidence" value="ECO:0007669"/>
    <property type="project" value="TreeGrafter"/>
</dbReference>
<gene>
    <name evidence="2" type="ORF">CR201_G0034545</name>
</gene>
<feature type="non-terminal residue" evidence="2">
    <location>
        <position position="164"/>
    </location>
</feature>
<dbReference type="GO" id="GO:0008305">
    <property type="term" value="C:integrin complex"/>
    <property type="evidence" value="ECO:0007669"/>
    <property type="project" value="TreeGrafter"/>
</dbReference>
<organism evidence="2">
    <name type="scientific">Pongo abelii</name>
    <name type="common">Sumatran orangutan</name>
    <name type="synonym">Pongo pygmaeus abelii</name>
    <dbReference type="NCBI Taxonomy" id="9601"/>
    <lineage>
        <taxon>Eukaryota</taxon>
        <taxon>Metazoa</taxon>
        <taxon>Chordata</taxon>
        <taxon>Craniata</taxon>
        <taxon>Vertebrata</taxon>
        <taxon>Euteleostomi</taxon>
        <taxon>Mammalia</taxon>
        <taxon>Eutheria</taxon>
        <taxon>Euarchontoglires</taxon>
        <taxon>Primates</taxon>
        <taxon>Haplorrhini</taxon>
        <taxon>Catarrhini</taxon>
        <taxon>Hominidae</taxon>
        <taxon>Pongo</taxon>
    </lineage>
</organism>
<dbReference type="InterPro" id="IPR028994">
    <property type="entry name" value="Integrin_alpha_N"/>
</dbReference>
<accession>A0A2J8TL21</accession>
<feature type="compositionally biased region" description="Basic residues" evidence="1">
    <location>
        <begin position="118"/>
        <end position="127"/>
    </location>
</feature>
<feature type="region of interest" description="Disordered" evidence="1">
    <location>
        <begin position="114"/>
        <end position="147"/>
    </location>
</feature>
<sequence length="164" mass="18081">TIASKPARDHVFRVNNFEALKTIQNQLREKIFAIEGTQTGSSSSFEHEMSQEGFSAAITSNGPLLSTVGSYDWAGGAFLYTSKEKSTFINMTRVDSDMNDAYLDRRLLRGLPLLRGRGQQRQHRPGPHRGPPLLRADPRGPGVRVPLAQGGQIQSVVTYDLALD</sequence>
<proteinExistence type="predicted"/>
<comment type="caution">
    <text evidence="2">The sequence shown here is derived from an EMBL/GenBank/DDBJ whole genome shotgun (WGS) entry which is preliminary data.</text>
</comment>
<dbReference type="PANTHER" id="PTHR23220">
    <property type="entry name" value="INTEGRIN ALPHA"/>
    <property type="match status" value="1"/>
</dbReference>
<dbReference type="EMBL" id="NDHI03003494">
    <property type="protein sequence ID" value="PNJ33663.1"/>
    <property type="molecule type" value="Genomic_DNA"/>
</dbReference>
<dbReference type="GO" id="GO:0007160">
    <property type="term" value="P:cell-matrix adhesion"/>
    <property type="evidence" value="ECO:0007669"/>
    <property type="project" value="TreeGrafter"/>
</dbReference>
<dbReference type="GO" id="GO:0005178">
    <property type="term" value="F:integrin binding"/>
    <property type="evidence" value="ECO:0007669"/>
    <property type="project" value="TreeGrafter"/>
</dbReference>
<dbReference type="GO" id="GO:0007229">
    <property type="term" value="P:integrin-mediated signaling pathway"/>
    <property type="evidence" value="ECO:0007669"/>
    <property type="project" value="TreeGrafter"/>
</dbReference>
<dbReference type="GO" id="GO:0033627">
    <property type="term" value="P:cell adhesion mediated by integrin"/>
    <property type="evidence" value="ECO:0007669"/>
    <property type="project" value="TreeGrafter"/>
</dbReference>
<reference evidence="2" key="1">
    <citation type="submission" date="2017-12" db="EMBL/GenBank/DDBJ databases">
        <title>High-resolution comparative analysis of great ape genomes.</title>
        <authorList>
            <person name="Pollen A."/>
            <person name="Hastie A."/>
            <person name="Hormozdiari F."/>
            <person name="Dougherty M."/>
            <person name="Liu R."/>
            <person name="Chaisson M."/>
            <person name="Hoppe E."/>
            <person name="Hill C."/>
            <person name="Pang A."/>
            <person name="Hillier L."/>
            <person name="Baker C."/>
            <person name="Armstrong J."/>
            <person name="Shendure J."/>
            <person name="Paten B."/>
            <person name="Wilson R."/>
            <person name="Chao H."/>
            <person name="Schneider V."/>
            <person name="Ventura M."/>
            <person name="Kronenberg Z."/>
            <person name="Murali S."/>
            <person name="Gordon D."/>
            <person name="Cantsilieris S."/>
            <person name="Munson K."/>
            <person name="Nelson B."/>
            <person name="Raja A."/>
            <person name="Underwood J."/>
            <person name="Diekhans M."/>
            <person name="Fiddes I."/>
            <person name="Haussler D."/>
            <person name="Eichler E."/>
        </authorList>
    </citation>
    <scope>NUCLEOTIDE SEQUENCE [LARGE SCALE GENOMIC DNA]</scope>
    <source>
        <strain evidence="2">Susie</strain>
    </source>
</reference>
<dbReference type="SUPFAM" id="SSF69318">
    <property type="entry name" value="Integrin alpha N-terminal domain"/>
    <property type="match status" value="1"/>
</dbReference>
<dbReference type="GO" id="GO:0009897">
    <property type="term" value="C:external side of plasma membrane"/>
    <property type="evidence" value="ECO:0007669"/>
    <property type="project" value="TreeGrafter"/>
</dbReference>
<dbReference type="Gene3D" id="2.130.10.130">
    <property type="entry name" value="Integrin alpha, N-terminal"/>
    <property type="match status" value="1"/>
</dbReference>
<feature type="non-terminal residue" evidence="2">
    <location>
        <position position="1"/>
    </location>
</feature>
<name>A0A2J8TL21_PONAB</name>
<evidence type="ECO:0000313" key="2">
    <source>
        <dbReference type="EMBL" id="PNJ33663.1"/>
    </source>
</evidence>